<dbReference type="InterPro" id="IPR001124">
    <property type="entry name" value="Lipid-bd_serum_glycop_C"/>
</dbReference>
<dbReference type="InterPro" id="IPR017943">
    <property type="entry name" value="Bactericidal_perm-incr_a/b_dom"/>
</dbReference>
<feature type="domain" description="Lipid-binding serum glycoprotein C-terminal" evidence="1">
    <location>
        <begin position="344"/>
        <end position="550"/>
    </location>
</feature>
<dbReference type="PANTHER" id="PTHR10504:SF133">
    <property type="entry name" value="LIPID-BINDING SERUM GLYCOPROTEIN C-TERMINAL DOMAIN-CONTAINING PROTEIN"/>
    <property type="match status" value="1"/>
</dbReference>
<dbReference type="SMART" id="SM00329">
    <property type="entry name" value="BPI2"/>
    <property type="match status" value="1"/>
</dbReference>
<comment type="caution">
    <text evidence="2">The sequence shown here is derived from an EMBL/GenBank/DDBJ whole genome shotgun (WGS) entry which is preliminary data.</text>
</comment>
<dbReference type="EMBL" id="JYDP01000138">
    <property type="protein sequence ID" value="KRZ05485.1"/>
    <property type="molecule type" value="Genomic_DNA"/>
</dbReference>
<evidence type="ECO:0000313" key="3">
    <source>
        <dbReference type="Proteomes" id="UP000055024"/>
    </source>
</evidence>
<name>A0A0V1H4J1_9BILA</name>
<dbReference type="Gene3D" id="3.15.10.10">
    <property type="entry name" value="Bactericidal permeability-increasing protein, domain 1"/>
    <property type="match status" value="1"/>
</dbReference>
<evidence type="ECO:0000313" key="2">
    <source>
        <dbReference type="EMBL" id="KRZ05485.1"/>
    </source>
</evidence>
<evidence type="ECO:0000259" key="1">
    <source>
        <dbReference type="SMART" id="SM00329"/>
    </source>
</evidence>
<dbReference type="AlphaFoldDB" id="A0A0V1H4J1"/>
<sequence>LSSLHLDISTWFWYFPFARLLKMLLHPIMLLLLLAGMSSISFAARSLRPLNKASYLNYAYKTDVYDFVKRGKAGLPGLVAVITPKGFQQLSLSANSVFRAIVPFFTIPPQPDMNMGPFPGEILDGKVEKFGKDGNVYIQAAEPNGLAVEMENLDIHLSTKIRGPRRDGVAKTELKNVNGEFVFSMQPDSNGSLRAEMTHCQARINLVHIHYDTNDKDIIVIRPFRIERAIKTQINQKQCSIIGKMISDMNKYIKKPFGEQFLLDPHSHGLVPISSMKRLFKLLPLRDQRRFYVLGRALVFKPSLTGPIQATASQTFSIPFLGKVCHRQRCNIPFHPTPLPQGVQDGNYMVNVYISDYVLNSLLYSLYEIGTFRLTFNKKQAPWLSYFFETECAKSICITDLLPSFSNTFSEQIPEIHMEFSKPPAVQFRRDGARFYGDFLMTLSAKADESSPAKKALIANCHFIMRIQLNAPRARDHVAGTVNFDQWNMRVQENYINADVKETSSFFDYTKQLIQTTLAHFFKRGFVISLPYLNITNLKLEMMDDALMAAFDFKIDEKRIVDAINATVSGHK</sequence>
<dbReference type="Gene3D" id="3.15.20.10">
    <property type="entry name" value="Bactericidal permeability-increasing protein, domain 2"/>
    <property type="match status" value="1"/>
</dbReference>
<accession>A0A0V1H4J1</accession>
<proteinExistence type="predicted"/>
<keyword evidence="3" id="KW-1185">Reference proteome</keyword>
<dbReference type="Pfam" id="PF02886">
    <property type="entry name" value="LBP_BPI_CETP_C"/>
    <property type="match status" value="1"/>
</dbReference>
<dbReference type="Proteomes" id="UP000055024">
    <property type="component" value="Unassembled WGS sequence"/>
</dbReference>
<organism evidence="2 3">
    <name type="scientific">Trichinella zimbabwensis</name>
    <dbReference type="NCBI Taxonomy" id="268475"/>
    <lineage>
        <taxon>Eukaryota</taxon>
        <taxon>Metazoa</taxon>
        <taxon>Ecdysozoa</taxon>
        <taxon>Nematoda</taxon>
        <taxon>Enoplea</taxon>
        <taxon>Dorylaimia</taxon>
        <taxon>Trichinellida</taxon>
        <taxon>Trichinellidae</taxon>
        <taxon>Trichinella</taxon>
    </lineage>
</organism>
<gene>
    <name evidence="2" type="ORF">T11_17580</name>
</gene>
<feature type="non-terminal residue" evidence="2">
    <location>
        <position position="1"/>
    </location>
</feature>
<dbReference type="PANTHER" id="PTHR10504">
    <property type="entry name" value="BACTERICIDAL PERMEABILITY-INCREASING BPI PROTEIN-RELATED"/>
    <property type="match status" value="1"/>
</dbReference>
<dbReference type="GO" id="GO:0005615">
    <property type="term" value="C:extracellular space"/>
    <property type="evidence" value="ECO:0007669"/>
    <property type="project" value="TreeGrafter"/>
</dbReference>
<reference evidence="2 3" key="1">
    <citation type="submission" date="2015-01" db="EMBL/GenBank/DDBJ databases">
        <title>Evolution of Trichinella species and genotypes.</title>
        <authorList>
            <person name="Korhonen P.K."/>
            <person name="Edoardo P."/>
            <person name="Giuseppe L.R."/>
            <person name="Gasser R.B."/>
        </authorList>
    </citation>
    <scope>NUCLEOTIDE SEQUENCE [LARGE SCALE GENOMIC DNA]</scope>
    <source>
        <strain evidence="2">ISS1029</strain>
    </source>
</reference>
<dbReference type="SUPFAM" id="SSF55394">
    <property type="entry name" value="Bactericidal permeability-increasing protein, BPI"/>
    <property type="match status" value="2"/>
</dbReference>
<dbReference type="InterPro" id="IPR032942">
    <property type="entry name" value="BPI/LBP/Plunc"/>
</dbReference>
<dbReference type="OrthoDB" id="10255543at2759"/>
<protein>
    <recommendedName>
        <fullName evidence="1">Lipid-binding serum glycoprotein C-terminal domain-containing protein</fullName>
    </recommendedName>
</protein>
<dbReference type="GO" id="GO:0008289">
    <property type="term" value="F:lipid binding"/>
    <property type="evidence" value="ECO:0007669"/>
    <property type="project" value="InterPro"/>
</dbReference>